<evidence type="ECO:0000259" key="7">
    <source>
        <dbReference type="PROSITE" id="PS50191"/>
    </source>
</evidence>
<evidence type="ECO:0000259" key="5">
    <source>
        <dbReference type="PROSITE" id="PS50003"/>
    </source>
</evidence>
<dbReference type="InterPro" id="IPR036865">
    <property type="entry name" value="CRAL-TRIO_dom_sf"/>
</dbReference>
<dbReference type="CDD" id="cd00160">
    <property type="entry name" value="RhoGEF"/>
    <property type="match status" value="1"/>
</dbReference>
<dbReference type="InterPro" id="IPR000219">
    <property type="entry name" value="DH_dom"/>
</dbReference>
<dbReference type="InterPro" id="IPR001331">
    <property type="entry name" value="GDS_CDC24_CS"/>
</dbReference>
<evidence type="ECO:0000256" key="3">
    <source>
        <dbReference type="ARBA" id="ARBA00049987"/>
    </source>
</evidence>
<dbReference type="SMART" id="SM00325">
    <property type="entry name" value="RhoGEF"/>
    <property type="match status" value="1"/>
</dbReference>
<dbReference type="InterPro" id="IPR001849">
    <property type="entry name" value="PH_domain"/>
</dbReference>
<dbReference type="FunFam" id="2.30.29.30:FF:000078">
    <property type="entry name" value="Guanine nucleotide exchange factor DBS"/>
    <property type="match status" value="1"/>
</dbReference>
<evidence type="ECO:0000313" key="8">
    <source>
        <dbReference type="EMBL" id="KFV82554.1"/>
    </source>
</evidence>
<dbReference type="SMART" id="SM00516">
    <property type="entry name" value="SEC14"/>
    <property type="match status" value="1"/>
</dbReference>
<evidence type="ECO:0000256" key="4">
    <source>
        <dbReference type="SAM" id="MobiDB-lite"/>
    </source>
</evidence>
<evidence type="ECO:0000313" key="9">
    <source>
        <dbReference type="Proteomes" id="UP000053584"/>
    </source>
</evidence>
<protein>
    <submittedName>
        <fullName evidence="8">Guanine nucleotide exchange factor DBS</fullName>
    </submittedName>
</protein>
<evidence type="ECO:0000256" key="2">
    <source>
        <dbReference type="ARBA" id="ARBA00022658"/>
    </source>
</evidence>
<dbReference type="Pfam" id="PF23289">
    <property type="entry name" value="Spectrin_5"/>
    <property type="match status" value="1"/>
</dbReference>
<dbReference type="PROSITE" id="PS00741">
    <property type="entry name" value="DH_1"/>
    <property type="match status" value="1"/>
</dbReference>
<dbReference type="PANTHER" id="PTHR22826:SF201">
    <property type="entry name" value="GUANINE NUCLEOTIDE EXCHANGE FACTOR MCF2L2-RELATED"/>
    <property type="match status" value="1"/>
</dbReference>
<dbReference type="STRING" id="441894.ENSSCUP00000018815"/>
<dbReference type="CDD" id="cd00176">
    <property type="entry name" value="SPEC"/>
    <property type="match status" value="1"/>
</dbReference>
<feature type="region of interest" description="Disordered" evidence="4">
    <location>
        <begin position="502"/>
        <end position="553"/>
    </location>
</feature>
<feature type="domain" description="CRAL-TRIO" evidence="7">
    <location>
        <begin position="1"/>
        <end position="169"/>
    </location>
</feature>
<gene>
    <name evidence="8" type="ORF">N308_11018</name>
</gene>
<evidence type="ECO:0000256" key="1">
    <source>
        <dbReference type="ARBA" id="ARBA00022553"/>
    </source>
</evidence>
<dbReference type="SMART" id="SM00150">
    <property type="entry name" value="SPEC"/>
    <property type="match status" value="1"/>
</dbReference>
<dbReference type="GO" id="GO:0005085">
    <property type="term" value="F:guanyl-nucleotide exchange factor activity"/>
    <property type="evidence" value="ECO:0007669"/>
    <property type="project" value="UniProtKB-KW"/>
</dbReference>
<dbReference type="AlphaFoldDB" id="A0A093JVJ0"/>
<dbReference type="SUPFAM" id="SSF46966">
    <property type="entry name" value="Spectrin repeat"/>
    <property type="match status" value="1"/>
</dbReference>
<dbReference type="InterPro" id="IPR018159">
    <property type="entry name" value="Spectrin/alpha-actinin"/>
</dbReference>
<dbReference type="Proteomes" id="UP000053584">
    <property type="component" value="Unassembled WGS sequence"/>
</dbReference>
<sequence length="900" mass="102630">TDEIMQQEIRPLVAVDIIEQLHRQFAILSGGRGKDGAPIITFPEYAGFSDIPDEDFLNVVTYLTSIPSLEAASIGFIIIIDRRRDKWSAVKASLTRIAGAFPGNLQLVFVLRPSRFIQRTIADIGIKLYRDDFKMKVPIIMLNSVSDLHGYIDKSQLTRELGGTLEYGHSQWIHHRTAIENFAMTVKTTAQMLQTFGTDLAETELPNDVQCTEELLSAHADHHSKLKDELKLAVKQGATLLTCIREPVTRSANSKLSPDELENVATVERLLAQLDETEKAFDQFWTKHHLKLEQCLQLRHFEHDFREVKLALDNLMEAQASFSDIGDSVTRVEHFLKEQKQLEEKGQEPLEKAQSLALHGEQLIQNNHYAVDSIRPKCVELRRICDDFTNETKKKYDILGKSLELHKQLDKASQWCEAGIYLLASQAVDKCQSQEGAETALVEIEKFLMTAKEHQLSNPKEFYNQFDTILTPEIKANAQRILQKLEDVQEMFDKRQVSLKKLAAKQTRPVQPVAPHPESSPKRGSPKTTRPAGVGTSEDHLSQSPAQSSANVKVDRVAHCTATSAEAKKVAEKWGYGVSSHIINELIETERVYVEELQSIIEGYASEMDNPSLVHLIPSALQNKKEVLFGNLPEIYDFHNRQIFLKEIENCIENPDLLARCFLKRKEDLQIYEKYCQNKPRSEALWRQCGDSIFFQECQRKLDHKLSLDAYLLKPVQRITKYQLLLKEMLKCSKNSEGTAELEEALATVLDIIKSVNDSMHQIAITGYEGDVSELGKLLMQGSFNVWTDHKKGHNKVKDLARFKPMQRHLFLYTKMLLFCKKREENTDGHEKTASYSFKNSLKMSTVGITENVKGDNKKFEIWYNGREEVYIIQASSVELKNTWISEIRKVLTGQLEACR</sequence>
<evidence type="ECO:0000259" key="6">
    <source>
        <dbReference type="PROSITE" id="PS50010"/>
    </source>
</evidence>
<dbReference type="Gene3D" id="1.20.58.60">
    <property type="match status" value="1"/>
</dbReference>
<feature type="domain" description="DH" evidence="6">
    <location>
        <begin position="578"/>
        <end position="759"/>
    </location>
</feature>
<dbReference type="Pfam" id="PF00621">
    <property type="entry name" value="RhoGEF"/>
    <property type="match status" value="1"/>
</dbReference>
<dbReference type="PROSITE" id="PS50010">
    <property type="entry name" value="DH_2"/>
    <property type="match status" value="1"/>
</dbReference>
<dbReference type="InterPro" id="IPR001251">
    <property type="entry name" value="CRAL-TRIO_dom"/>
</dbReference>
<dbReference type="CDD" id="cd00170">
    <property type="entry name" value="SEC14"/>
    <property type="match status" value="1"/>
</dbReference>
<dbReference type="PROSITE" id="PS50003">
    <property type="entry name" value="PH_DOMAIN"/>
    <property type="match status" value="1"/>
</dbReference>
<dbReference type="Pfam" id="PF22697">
    <property type="entry name" value="SOS1_NGEF_PH"/>
    <property type="match status" value="1"/>
</dbReference>
<dbReference type="SUPFAM" id="SSF50729">
    <property type="entry name" value="PH domain-like"/>
    <property type="match status" value="1"/>
</dbReference>
<feature type="domain" description="PH" evidence="5">
    <location>
        <begin position="771"/>
        <end position="893"/>
    </location>
</feature>
<accession>A0A093JVJ0</accession>
<dbReference type="InterPro" id="IPR051336">
    <property type="entry name" value="RhoGEF_Guanine_NuclExch_SF"/>
</dbReference>
<dbReference type="EMBL" id="KL206459">
    <property type="protein sequence ID" value="KFV82554.1"/>
    <property type="molecule type" value="Genomic_DNA"/>
</dbReference>
<dbReference type="InterPro" id="IPR035899">
    <property type="entry name" value="DBL_dom_sf"/>
</dbReference>
<feature type="compositionally biased region" description="Polar residues" evidence="4">
    <location>
        <begin position="542"/>
        <end position="551"/>
    </location>
</feature>
<feature type="non-terminal residue" evidence="8">
    <location>
        <position position="1"/>
    </location>
</feature>
<dbReference type="SMART" id="SM00233">
    <property type="entry name" value="PH"/>
    <property type="match status" value="1"/>
</dbReference>
<dbReference type="Gene3D" id="1.20.900.10">
    <property type="entry name" value="Dbl homology (DH) domain"/>
    <property type="match status" value="1"/>
</dbReference>
<dbReference type="GO" id="GO:0005737">
    <property type="term" value="C:cytoplasm"/>
    <property type="evidence" value="ECO:0007669"/>
    <property type="project" value="TreeGrafter"/>
</dbReference>
<name>A0A093JVJ0_STRCA</name>
<comment type="similarity">
    <text evidence="3">Belongs to the MCF2 family.</text>
</comment>
<dbReference type="Pfam" id="PF13716">
    <property type="entry name" value="CRAL_TRIO_2"/>
    <property type="match status" value="1"/>
</dbReference>
<dbReference type="SUPFAM" id="SSF52087">
    <property type="entry name" value="CRAL/TRIO domain"/>
    <property type="match status" value="1"/>
</dbReference>
<dbReference type="InterPro" id="IPR011993">
    <property type="entry name" value="PH-like_dom_sf"/>
</dbReference>
<dbReference type="Gene3D" id="2.30.29.30">
    <property type="entry name" value="Pleckstrin-homology domain (PH domain)/Phosphotyrosine-binding domain (PTB)"/>
    <property type="match status" value="1"/>
</dbReference>
<dbReference type="PANTHER" id="PTHR22826">
    <property type="entry name" value="RHO GUANINE EXCHANGE FACTOR-RELATED"/>
    <property type="match status" value="1"/>
</dbReference>
<keyword evidence="2" id="KW-0344">Guanine-nucleotide releasing factor</keyword>
<keyword evidence="1" id="KW-0597">Phosphoprotein</keyword>
<dbReference type="InterPro" id="IPR056466">
    <property type="entry name" value="Spectrin_DBS"/>
</dbReference>
<keyword evidence="9" id="KW-1185">Reference proteome</keyword>
<organism evidence="8 9">
    <name type="scientific">Struthio camelus australis</name>
    <dbReference type="NCBI Taxonomy" id="441894"/>
    <lineage>
        <taxon>Eukaryota</taxon>
        <taxon>Metazoa</taxon>
        <taxon>Chordata</taxon>
        <taxon>Craniata</taxon>
        <taxon>Vertebrata</taxon>
        <taxon>Euteleostomi</taxon>
        <taxon>Archelosauria</taxon>
        <taxon>Archosauria</taxon>
        <taxon>Dinosauria</taxon>
        <taxon>Saurischia</taxon>
        <taxon>Theropoda</taxon>
        <taxon>Coelurosauria</taxon>
        <taxon>Aves</taxon>
        <taxon>Palaeognathae</taxon>
        <taxon>Struthioniformes</taxon>
        <taxon>Struthionidae</taxon>
        <taxon>Struthio</taxon>
    </lineage>
</organism>
<feature type="non-terminal residue" evidence="8">
    <location>
        <position position="900"/>
    </location>
</feature>
<dbReference type="PROSITE" id="PS50191">
    <property type="entry name" value="CRAL_TRIO"/>
    <property type="match status" value="1"/>
</dbReference>
<dbReference type="InterPro" id="IPR055251">
    <property type="entry name" value="SOS1_NGEF_PH"/>
</dbReference>
<dbReference type="SUPFAM" id="SSF48065">
    <property type="entry name" value="DBL homology domain (DH-domain)"/>
    <property type="match status" value="1"/>
</dbReference>
<dbReference type="GO" id="GO:0035556">
    <property type="term" value="P:intracellular signal transduction"/>
    <property type="evidence" value="ECO:0007669"/>
    <property type="project" value="InterPro"/>
</dbReference>
<reference evidence="8 9" key="1">
    <citation type="submission" date="2014-04" db="EMBL/GenBank/DDBJ databases">
        <title>Genome evolution of avian class.</title>
        <authorList>
            <person name="Zhang G."/>
            <person name="Li C."/>
        </authorList>
    </citation>
    <scope>NUCLEOTIDE SEQUENCE [LARGE SCALE GENOMIC DNA]</scope>
    <source>
        <strain evidence="8">BGI_N308</strain>
    </source>
</reference>
<proteinExistence type="inferred from homology"/>